<keyword evidence="20" id="KW-1185">Reference proteome</keyword>
<comment type="subcellular location">
    <subcellularLocation>
        <location evidence="2 16">Membrane</location>
        <topology evidence="2 16">Single-pass type II membrane protein</topology>
    </subcellularLocation>
</comment>
<evidence type="ECO:0000256" key="10">
    <source>
        <dbReference type="ARBA" id="ARBA00022989"/>
    </source>
</evidence>
<evidence type="ECO:0000313" key="20">
    <source>
        <dbReference type="Proteomes" id="UP000005237"/>
    </source>
</evidence>
<dbReference type="GO" id="GO:0005975">
    <property type="term" value="P:carbohydrate metabolic process"/>
    <property type="evidence" value="ECO:0007669"/>
    <property type="project" value="InterPro"/>
</dbReference>
<feature type="domain" description="Galactosyltransferase N-terminal" evidence="18">
    <location>
        <begin position="101"/>
        <end position="233"/>
    </location>
</feature>
<evidence type="ECO:0000313" key="19">
    <source>
        <dbReference type="EnsemblMetazoa" id="CJA00613.1"/>
    </source>
</evidence>
<dbReference type="InterPro" id="IPR003859">
    <property type="entry name" value="Galactosyl_T"/>
</dbReference>
<dbReference type="Gene3D" id="3.90.550.10">
    <property type="entry name" value="Spore Coat Polysaccharide Biosynthesis Protein SpsA, Chain A"/>
    <property type="match status" value="1"/>
</dbReference>
<evidence type="ECO:0000256" key="15">
    <source>
        <dbReference type="ARBA" id="ARBA00084120"/>
    </source>
</evidence>
<dbReference type="Proteomes" id="UP000005237">
    <property type="component" value="Unassembled WGS sequence"/>
</dbReference>
<comment type="pathway">
    <text evidence="3 16">Protein modification; protein glycosylation.</text>
</comment>
<evidence type="ECO:0000256" key="5">
    <source>
        <dbReference type="ARBA" id="ARBA00022676"/>
    </source>
</evidence>
<dbReference type="SUPFAM" id="SSF53448">
    <property type="entry name" value="Nucleotide-diphospho-sugar transferases"/>
    <property type="match status" value="1"/>
</dbReference>
<comment type="similarity">
    <text evidence="4 16">Belongs to the glycosyltransferase 7 family.</text>
</comment>
<evidence type="ECO:0000256" key="9">
    <source>
        <dbReference type="ARBA" id="ARBA00022968"/>
    </source>
</evidence>
<dbReference type="FunFam" id="3.90.550.10:FF:000037">
    <property type="entry name" value="Beta-1,4-galactosyltransferase 6"/>
    <property type="match status" value="1"/>
</dbReference>
<evidence type="ECO:0000256" key="3">
    <source>
        <dbReference type="ARBA" id="ARBA00004922"/>
    </source>
</evidence>
<evidence type="ECO:0000256" key="16">
    <source>
        <dbReference type="RuleBase" id="RU368121"/>
    </source>
</evidence>
<dbReference type="GO" id="GO:0016020">
    <property type="term" value="C:membrane"/>
    <property type="evidence" value="ECO:0007669"/>
    <property type="project" value="UniProtKB-SubCell"/>
</dbReference>
<dbReference type="InterPro" id="IPR029044">
    <property type="entry name" value="Nucleotide-diphossugar_trans"/>
</dbReference>
<dbReference type="GO" id="GO:0005794">
    <property type="term" value="C:Golgi apparatus"/>
    <property type="evidence" value="ECO:0007669"/>
    <property type="project" value="TreeGrafter"/>
</dbReference>
<evidence type="ECO:0000256" key="14">
    <source>
        <dbReference type="ARBA" id="ARBA00023211"/>
    </source>
</evidence>
<feature type="domain" description="Galactosyltransferase C-terminal" evidence="17">
    <location>
        <begin position="237"/>
        <end position="313"/>
    </location>
</feature>
<protein>
    <recommendedName>
        <fullName evidence="16">Beta-1,4-N-acetylgalactosaminyltransferase</fullName>
        <ecNumber evidence="16">2.4.1.-</ecNumber>
    </recommendedName>
    <alternativeName>
        <fullName evidence="16">Beta-4-GalNAcT</fullName>
    </alternativeName>
</protein>
<dbReference type="AlphaFoldDB" id="A0A8R1HGD1"/>
<dbReference type="GO" id="GO:0046872">
    <property type="term" value="F:metal ion binding"/>
    <property type="evidence" value="ECO:0007669"/>
    <property type="project" value="UniProtKB-UniRule"/>
</dbReference>
<dbReference type="EC" id="2.4.1.-" evidence="16"/>
<dbReference type="GO" id="GO:0006688">
    <property type="term" value="P:glycosphingolipid biosynthetic process"/>
    <property type="evidence" value="ECO:0007669"/>
    <property type="project" value="TreeGrafter"/>
</dbReference>
<name>A0A8R1HGD1_CAEJA</name>
<keyword evidence="9 16" id="KW-0735">Signal-anchor</keyword>
<keyword evidence="6 16" id="KW-0808">Transferase</keyword>
<dbReference type="GO" id="GO:0033842">
    <property type="term" value="F:N-acetyl-beta-glucosaminyl-derivative 4-beta-N-acetylgalactosaminyltransferase activity"/>
    <property type="evidence" value="ECO:0007669"/>
    <property type="project" value="TreeGrafter"/>
</dbReference>
<keyword evidence="11" id="KW-0472">Membrane</keyword>
<keyword evidence="8 16" id="KW-0479">Metal-binding</keyword>
<evidence type="ECO:0000256" key="6">
    <source>
        <dbReference type="ARBA" id="ARBA00022679"/>
    </source>
</evidence>
<evidence type="ECO:0000256" key="2">
    <source>
        <dbReference type="ARBA" id="ARBA00004606"/>
    </source>
</evidence>
<evidence type="ECO:0000256" key="12">
    <source>
        <dbReference type="ARBA" id="ARBA00023157"/>
    </source>
</evidence>
<proteinExistence type="inferred from homology"/>
<dbReference type="Pfam" id="PF02709">
    <property type="entry name" value="Glyco_transf_7C"/>
    <property type="match status" value="1"/>
</dbReference>
<dbReference type="Pfam" id="PF13733">
    <property type="entry name" value="Glyco_transf_7N"/>
    <property type="match status" value="1"/>
</dbReference>
<evidence type="ECO:0000256" key="1">
    <source>
        <dbReference type="ARBA" id="ARBA00001936"/>
    </source>
</evidence>
<dbReference type="InterPro" id="IPR027791">
    <property type="entry name" value="Galactosyl_T_C"/>
</dbReference>
<evidence type="ECO:0000256" key="11">
    <source>
        <dbReference type="ARBA" id="ARBA00023136"/>
    </source>
</evidence>
<dbReference type="EnsemblMetazoa" id="CJA00613.1">
    <property type="protein sequence ID" value="CJA00613.1"/>
    <property type="gene ID" value="WBGene00119817"/>
</dbReference>
<comment type="cofactor">
    <cofactor evidence="1 16">
        <name>Mn(2+)</name>
        <dbReference type="ChEBI" id="CHEBI:29035"/>
    </cofactor>
</comment>
<dbReference type="InterPro" id="IPR027995">
    <property type="entry name" value="Galactosyl_T_N"/>
</dbReference>
<keyword evidence="13 16" id="KW-0325">Glycoprotein</keyword>
<comment type="function">
    <text evidence="16">Catalyzes the transfer of galactose onto proteins or lipids.</text>
</comment>
<evidence type="ECO:0000256" key="13">
    <source>
        <dbReference type="ARBA" id="ARBA00023180"/>
    </source>
</evidence>
<evidence type="ECO:0000259" key="17">
    <source>
        <dbReference type="Pfam" id="PF02709"/>
    </source>
</evidence>
<keyword evidence="10" id="KW-1133">Transmembrane helix</keyword>
<evidence type="ECO:0000256" key="7">
    <source>
        <dbReference type="ARBA" id="ARBA00022692"/>
    </source>
</evidence>
<accession>A0A8R1HGD1</accession>
<dbReference type="PRINTS" id="PR02050">
    <property type="entry name" value="B14GALTRFASE"/>
</dbReference>
<keyword evidence="5 16" id="KW-0328">Glycosyltransferase</keyword>
<dbReference type="GO" id="GO:0008378">
    <property type="term" value="F:galactosyltransferase activity"/>
    <property type="evidence" value="ECO:0007669"/>
    <property type="project" value="TreeGrafter"/>
</dbReference>
<reference evidence="20" key="1">
    <citation type="submission" date="2010-08" db="EMBL/GenBank/DDBJ databases">
        <authorList>
            <consortium name="Caenorhabditis japonica Sequencing Consortium"/>
            <person name="Wilson R.K."/>
        </authorList>
    </citation>
    <scope>NUCLEOTIDE SEQUENCE [LARGE SCALE GENOMIC DNA]</scope>
    <source>
        <strain evidence="20">DF5081</strain>
    </source>
</reference>
<organism evidence="19 20">
    <name type="scientific">Caenorhabditis japonica</name>
    <dbReference type="NCBI Taxonomy" id="281687"/>
    <lineage>
        <taxon>Eukaryota</taxon>
        <taxon>Metazoa</taxon>
        <taxon>Ecdysozoa</taxon>
        <taxon>Nematoda</taxon>
        <taxon>Chromadorea</taxon>
        <taxon>Rhabditida</taxon>
        <taxon>Rhabditina</taxon>
        <taxon>Rhabditomorpha</taxon>
        <taxon>Rhabditoidea</taxon>
        <taxon>Rhabditidae</taxon>
        <taxon>Peloderinae</taxon>
        <taxon>Caenorhabditis</taxon>
    </lineage>
</organism>
<sequence length="381" mass="43301">MAFRHLAAARLKTFLILCAALLLVHLAIYKMPSFYESFSVGSSTLIADVDAMEAVLGNTVNVLNDSIDDFNVTFSPISEANNTMFLEDIQLLKSTSPRPVCNQTPPHLVGPIRVFLDGPDFSILEKMYNDLTGGGHGMPKDCVARHRVAIIVPFRDREAHLKIFLHNLHSLLHKQQLDYAIFVVEQVANQTFNRGKLMNVGYDIASRMYPWQCFIFHDVDLLPEDDRNLYTCPNQPRHMSVAVDKFDYKLPYSAIFGGISALTRDQVNTINGFSNDFWGWGGEDDDLATRTSSAGLKVSRYPAQIARYKMIKHSVEATNPVNKCRYKIMGQTNNRWKHDGLSSLKYKLVNLELKPLYTRALVDLLEKESKKELRREFPSCF</sequence>
<dbReference type="CDD" id="cd00899">
    <property type="entry name" value="b4GalT"/>
    <property type="match status" value="1"/>
</dbReference>
<dbReference type="PANTHER" id="PTHR19300:SF57">
    <property type="entry name" value="BETA-1,4-N-ACETYLGALACTOSAMINYLTRANSFERASE"/>
    <property type="match status" value="1"/>
</dbReference>
<keyword evidence="15" id="KW-0978">Insecticide resistance</keyword>
<keyword evidence="14 16" id="KW-0464">Manganese</keyword>
<keyword evidence="12" id="KW-1015">Disulfide bond</keyword>
<dbReference type="PANTHER" id="PTHR19300">
    <property type="entry name" value="BETA-1,4-GALACTOSYLTRANSFERASE"/>
    <property type="match status" value="1"/>
</dbReference>
<evidence type="ECO:0000256" key="4">
    <source>
        <dbReference type="ARBA" id="ARBA00005735"/>
    </source>
</evidence>
<reference evidence="19" key="2">
    <citation type="submission" date="2022-06" db="UniProtKB">
        <authorList>
            <consortium name="EnsemblMetazoa"/>
        </authorList>
    </citation>
    <scope>IDENTIFICATION</scope>
    <source>
        <strain evidence="19">DF5081</strain>
    </source>
</reference>
<keyword evidence="7" id="KW-0812">Transmembrane</keyword>
<evidence type="ECO:0000259" key="18">
    <source>
        <dbReference type="Pfam" id="PF13733"/>
    </source>
</evidence>
<evidence type="ECO:0000256" key="8">
    <source>
        <dbReference type="ARBA" id="ARBA00022723"/>
    </source>
</evidence>